<evidence type="ECO:0000313" key="1">
    <source>
        <dbReference type="EMBL" id="SVE62898.1"/>
    </source>
</evidence>
<gene>
    <name evidence="1" type="ORF">METZ01_LOCUS515752</name>
</gene>
<accession>A0A383F3D5</accession>
<dbReference type="AlphaFoldDB" id="A0A383F3D5"/>
<name>A0A383F3D5_9ZZZZ</name>
<feature type="non-terminal residue" evidence="1">
    <location>
        <position position="36"/>
    </location>
</feature>
<evidence type="ECO:0008006" key="2">
    <source>
        <dbReference type="Google" id="ProtNLM"/>
    </source>
</evidence>
<reference evidence="1" key="1">
    <citation type="submission" date="2018-05" db="EMBL/GenBank/DDBJ databases">
        <authorList>
            <person name="Lanie J.A."/>
            <person name="Ng W.-L."/>
            <person name="Kazmierczak K.M."/>
            <person name="Andrzejewski T.M."/>
            <person name="Davidsen T.M."/>
            <person name="Wayne K.J."/>
            <person name="Tettelin H."/>
            <person name="Glass J.I."/>
            <person name="Rusch D."/>
            <person name="Podicherti R."/>
            <person name="Tsui H.-C.T."/>
            <person name="Winkler M.E."/>
        </authorList>
    </citation>
    <scope>NUCLEOTIDE SEQUENCE</scope>
</reference>
<sequence length="36" mass="3828">MFTGIIQNLGEIINFSNGELQISTPLDLSDCNVGSS</sequence>
<dbReference type="EMBL" id="UINC01230671">
    <property type="protein sequence ID" value="SVE62898.1"/>
    <property type="molecule type" value="Genomic_DNA"/>
</dbReference>
<proteinExistence type="predicted"/>
<protein>
    <recommendedName>
        <fullName evidence="2">Lumazine-binding domain-containing protein</fullName>
    </recommendedName>
</protein>
<organism evidence="1">
    <name type="scientific">marine metagenome</name>
    <dbReference type="NCBI Taxonomy" id="408172"/>
    <lineage>
        <taxon>unclassified sequences</taxon>
        <taxon>metagenomes</taxon>
        <taxon>ecological metagenomes</taxon>
    </lineage>
</organism>